<keyword evidence="2" id="KW-0812">Transmembrane</keyword>
<proteinExistence type="predicted"/>
<evidence type="ECO:0000256" key="2">
    <source>
        <dbReference type="SAM" id="Phobius"/>
    </source>
</evidence>
<protein>
    <submittedName>
        <fullName evidence="3">Uncharacterized protein</fullName>
    </submittedName>
</protein>
<evidence type="ECO:0000313" key="4">
    <source>
        <dbReference type="Proteomes" id="UP000246991"/>
    </source>
</evidence>
<feature type="region of interest" description="Disordered" evidence="1">
    <location>
        <begin position="1"/>
        <end position="27"/>
    </location>
</feature>
<keyword evidence="4" id="KW-1185">Reference proteome</keyword>
<comment type="caution">
    <text evidence="3">The sequence shown here is derived from an EMBL/GenBank/DDBJ whole genome shotgun (WGS) entry which is preliminary data.</text>
</comment>
<dbReference type="STRING" id="42249.A0A317SUF4"/>
<sequence>MAPRPFSIFAPSRGDYPSPGGLSNPSKILNKRTDYLPRSSEPASSSSELFNELLSRAVGFFTTLGSSPSTLEGRDLEPRAPYVKPKSMTAGVLVVFCLLGASIGLMVLWLFVRKGGFMWKDSDWEDYKSSVLRRPASRPDDAITVFSDGSTRRGGGSTMGARTVVLGELDTTYTKSEVIRGPRAKEPTEKKSAKSVVEGLWAQAQDAFGRLRGGDGDVAVIHRPRRVKQQMREADVRSVTTMGTFIDNQEPARPAGWKPEDSDLANYPDMTRGQTVIRHPPSALKKSGTGASRNATRRGYQDNDSDDSDTSSSSDSDSDSEDESVTQSALGMAKGTKVYAHPYVIGRQPQERAGSSSGGTYGVLPPAPQTSNALVPVETSLVHVQTGMVHVPRGGPPRSSRKKGYRKGRAGSLSSDGSMRSSNA</sequence>
<feature type="transmembrane region" description="Helical" evidence="2">
    <location>
        <begin position="88"/>
        <end position="112"/>
    </location>
</feature>
<evidence type="ECO:0000313" key="3">
    <source>
        <dbReference type="EMBL" id="PWW77420.1"/>
    </source>
</evidence>
<feature type="compositionally biased region" description="Low complexity" evidence="1">
    <location>
        <begin position="410"/>
        <end position="424"/>
    </location>
</feature>
<dbReference type="AlphaFoldDB" id="A0A317SUF4"/>
<feature type="region of interest" description="Disordered" evidence="1">
    <location>
        <begin position="243"/>
        <end position="333"/>
    </location>
</feature>
<gene>
    <name evidence="3" type="ORF">C7212DRAFT_362640</name>
</gene>
<keyword evidence="2" id="KW-1133">Transmembrane helix</keyword>
<evidence type="ECO:0000256" key="1">
    <source>
        <dbReference type="SAM" id="MobiDB-lite"/>
    </source>
</evidence>
<accession>A0A317SUF4</accession>
<dbReference type="Proteomes" id="UP000246991">
    <property type="component" value="Unassembled WGS sequence"/>
</dbReference>
<dbReference type="EMBL" id="PYWC01000022">
    <property type="protein sequence ID" value="PWW77420.1"/>
    <property type="molecule type" value="Genomic_DNA"/>
</dbReference>
<keyword evidence="2" id="KW-0472">Membrane</keyword>
<reference evidence="3 4" key="1">
    <citation type="submission" date="2018-03" db="EMBL/GenBank/DDBJ databases">
        <title>Genomes of Pezizomycetes fungi and the evolution of truffles.</title>
        <authorList>
            <person name="Murat C."/>
            <person name="Payen T."/>
            <person name="Noel B."/>
            <person name="Kuo A."/>
            <person name="Martin F.M."/>
        </authorList>
    </citation>
    <scope>NUCLEOTIDE SEQUENCE [LARGE SCALE GENOMIC DNA]</scope>
    <source>
        <strain evidence="3">091103-1</strain>
    </source>
</reference>
<dbReference type="OrthoDB" id="5393404at2759"/>
<name>A0A317SUF4_9PEZI</name>
<organism evidence="3 4">
    <name type="scientific">Tuber magnatum</name>
    <name type="common">white Piedmont truffle</name>
    <dbReference type="NCBI Taxonomy" id="42249"/>
    <lineage>
        <taxon>Eukaryota</taxon>
        <taxon>Fungi</taxon>
        <taxon>Dikarya</taxon>
        <taxon>Ascomycota</taxon>
        <taxon>Pezizomycotina</taxon>
        <taxon>Pezizomycetes</taxon>
        <taxon>Pezizales</taxon>
        <taxon>Tuberaceae</taxon>
        <taxon>Tuber</taxon>
    </lineage>
</organism>
<feature type="region of interest" description="Disordered" evidence="1">
    <location>
        <begin position="349"/>
        <end position="371"/>
    </location>
</feature>
<feature type="region of interest" description="Disordered" evidence="1">
    <location>
        <begin position="387"/>
        <end position="424"/>
    </location>
</feature>
<feature type="compositionally biased region" description="Basic residues" evidence="1">
    <location>
        <begin position="399"/>
        <end position="409"/>
    </location>
</feature>